<dbReference type="Proteomes" id="UP000780801">
    <property type="component" value="Unassembled WGS sequence"/>
</dbReference>
<organism evidence="2 3">
    <name type="scientific">Lunasporangiospora selenospora</name>
    <dbReference type="NCBI Taxonomy" id="979761"/>
    <lineage>
        <taxon>Eukaryota</taxon>
        <taxon>Fungi</taxon>
        <taxon>Fungi incertae sedis</taxon>
        <taxon>Mucoromycota</taxon>
        <taxon>Mortierellomycotina</taxon>
        <taxon>Mortierellomycetes</taxon>
        <taxon>Mortierellales</taxon>
        <taxon>Mortierellaceae</taxon>
        <taxon>Lunasporangiospora</taxon>
    </lineage>
</organism>
<keyword evidence="3" id="KW-1185">Reference proteome</keyword>
<dbReference type="OrthoDB" id="3044029at2759"/>
<evidence type="ECO:0000256" key="1">
    <source>
        <dbReference type="SAM" id="SignalP"/>
    </source>
</evidence>
<keyword evidence="1" id="KW-0732">Signal</keyword>
<dbReference type="AlphaFoldDB" id="A0A9P6K9S7"/>
<reference evidence="2" key="1">
    <citation type="journal article" date="2020" name="Fungal Divers.">
        <title>Resolving the Mortierellaceae phylogeny through synthesis of multi-gene phylogenetics and phylogenomics.</title>
        <authorList>
            <person name="Vandepol N."/>
            <person name="Liber J."/>
            <person name="Desiro A."/>
            <person name="Na H."/>
            <person name="Kennedy M."/>
            <person name="Barry K."/>
            <person name="Grigoriev I.V."/>
            <person name="Miller A.N."/>
            <person name="O'Donnell K."/>
            <person name="Stajich J.E."/>
            <person name="Bonito G."/>
        </authorList>
    </citation>
    <scope>NUCLEOTIDE SEQUENCE</scope>
    <source>
        <strain evidence="2">KOD1015</strain>
    </source>
</reference>
<name>A0A9P6K9S7_9FUNG</name>
<feature type="signal peptide" evidence="1">
    <location>
        <begin position="1"/>
        <end position="23"/>
    </location>
</feature>
<evidence type="ECO:0000313" key="3">
    <source>
        <dbReference type="Proteomes" id="UP000780801"/>
    </source>
</evidence>
<proteinExistence type="predicted"/>
<comment type="caution">
    <text evidence="2">The sequence shown here is derived from an EMBL/GenBank/DDBJ whole genome shotgun (WGS) entry which is preliminary data.</text>
</comment>
<sequence length="68" mass="6921">MIFNKSLIASAILLVTLAAGSSAAPTKKPAAKAKATIGQTGAIISQTDFCLFLPPKYGGGIAENEDRA</sequence>
<feature type="chain" id="PRO_5040251900" evidence="1">
    <location>
        <begin position="24"/>
        <end position="68"/>
    </location>
</feature>
<accession>A0A9P6K9S7</accession>
<protein>
    <submittedName>
        <fullName evidence="2">Uncharacterized protein</fullName>
    </submittedName>
</protein>
<evidence type="ECO:0000313" key="2">
    <source>
        <dbReference type="EMBL" id="KAF9577058.1"/>
    </source>
</evidence>
<gene>
    <name evidence="2" type="ORF">BGW38_007982</name>
</gene>
<dbReference type="EMBL" id="JAABOA010005368">
    <property type="protein sequence ID" value="KAF9577058.1"/>
    <property type="molecule type" value="Genomic_DNA"/>
</dbReference>
<feature type="non-terminal residue" evidence="2">
    <location>
        <position position="68"/>
    </location>
</feature>